<feature type="coiled-coil region" evidence="37">
    <location>
        <begin position="931"/>
        <end position="972"/>
    </location>
</feature>
<feature type="coiled-coil region" evidence="37">
    <location>
        <begin position="453"/>
        <end position="891"/>
    </location>
</feature>
<dbReference type="GO" id="GO:0051894">
    <property type="term" value="P:positive regulation of focal adhesion assembly"/>
    <property type="evidence" value="ECO:0007669"/>
    <property type="project" value="Ensembl"/>
</dbReference>
<evidence type="ECO:0000256" key="18">
    <source>
        <dbReference type="ARBA" id="ARBA00022777"/>
    </source>
</evidence>
<evidence type="ECO:0000256" key="20">
    <source>
        <dbReference type="ARBA" id="ARBA00022840"/>
    </source>
</evidence>
<dbReference type="GO" id="GO:1990776">
    <property type="term" value="P:response to angiotensin"/>
    <property type="evidence" value="ECO:0007669"/>
    <property type="project" value="Ensembl"/>
</dbReference>
<dbReference type="GO" id="GO:0050901">
    <property type="term" value="P:leukocyte tethering or rolling"/>
    <property type="evidence" value="ECO:0007669"/>
    <property type="project" value="Ensembl"/>
</dbReference>
<evidence type="ECO:0000256" key="36">
    <source>
        <dbReference type="PROSITE-ProRule" id="PRU10141"/>
    </source>
</evidence>
<dbReference type="Gene3D" id="3.30.200.20">
    <property type="entry name" value="Phosphorylase Kinase, domain 1"/>
    <property type="match status" value="1"/>
</dbReference>
<keyword evidence="23" id="KW-0333">Golgi apparatus</keyword>
<dbReference type="GO" id="GO:0031032">
    <property type="term" value="P:actomyosin structure organization"/>
    <property type="evidence" value="ECO:0007669"/>
    <property type="project" value="TreeGrafter"/>
</dbReference>
<dbReference type="PROSITE" id="PS51285">
    <property type="entry name" value="AGC_KINASE_CTER"/>
    <property type="match status" value="1"/>
</dbReference>
<dbReference type="InterPro" id="IPR017441">
    <property type="entry name" value="Protein_kinase_ATP_BS"/>
</dbReference>
<dbReference type="GO" id="GO:0097049">
    <property type="term" value="P:motor neuron apoptotic process"/>
    <property type="evidence" value="ECO:0007669"/>
    <property type="project" value="Ensembl"/>
</dbReference>
<dbReference type="PROSITE" id="PS00107">
    <property type="entry name" value="PROTEIN_KINASE_ATP"/>
    <property type="match status" value="1"/>
</dbReference>
<evidence type="ECO:0000256" key="37">
    <source>
        <dbReference type="SAM" id="Coils"/>
    </source>
</evidence>
<evidence type="ECO:0000259" key="39">
    <source>
        <dbReference type="PROSITE" id="PS50003"/>
    </source>
</evidence>
<dbReference type="CDD" id="cd11639">
    <property type="entry name" value="HR1_ROCK1"/>
    <property type="match status" value="1"/>
</dbReference>
<feature type="domain" description="Protein kinase" evidence="40">
    <location>
        <begin position="76"/>
        <end position="338"/>
    </location>
</feature>
<dbReference type="GO" id="GO:0140058">
    <property type="term" value="P:neuron projection arborization"/>
    <property type="evidence" value="ECO:0007669"/>
    <property type="project" value="Ensembl"/>
</dbReference>
<dbReference type="InterPro" id="IPR001849">
    <property type="entry name" value="PH_domain"/>
</dbReference>
<feature type="domain" description="RhoBD" evidence="43">
    <location>
        <begin position="942"/>
        <end position="1008"/>
    </location>
</feature>
<dbReference type="Pfam" id="PF00069">
    <property type="entry name" value="Pkinase"/>
    <property type="match status" value="1"/>
</dbReference>
<evidence type="ECO:0000256" key="24">
    <source>
        <dbReference type="ARBA" id="ARBA00023054"/>
    </source>
</evidence>
<sequence length="1316" mass="153524">MSTGDSFETRFEKIDNLLRDPKSEVNSDCLLDGLDALVYDLDFPALRKNKNIDNFLSRYKDTINKIRDLRMKAEDYEVVKVIGRGAFGEVQLVRHKSTRKVYAMKLLSKFEMIKRSDSAFFWEERDIMAFANSPWVVQLFYAFQDDRYLYMVMEYMPGGDLVNLMSNYDVPEKWARFYTAEVVLALDAIHSMGFIHRDVKPDNMLLDKSGHLKLADFGTCMKMNKEGMVRCDTAVGTPDYISPEVLKSQGGDGYYGRECDWWSVGVFLYEMLVGDTPFYADSLVGTYSKIMNHKNSLTFPDDNDISKEAKNLICAFLTDREVRLGRNGVEEIKRHLFFKNDQWAWETLRDTVAPVVPDLSSDIDTSNFDDLEEDKGDEETFPIPKAFVGNQLPFVGFTYYSNRRYLPSANPNDNRTSSNVDKSLLSLYYLSDLKDIQKICVFFGLILTSNIKLDKIMKELDEEGNQRRNLESTVSQIEKEKMLLQHRINEYQRKAEQENEKRRNVENEVSTLKDQLEDLKKVSQNSQLANEKLAQLQKQLEEANDLLRTESDTAVRLRKSHTEMSKSISQLESLNRELQERNRILENSKSQTDKDYYQLQAILEAERRDRGHDSEMIGDLQARITSLQEEVKHLKHNLERVEGERKDAQDMLNHSEKEKNNLEIDLNYKLKSLQQRLEQEVNEHKVTKARLTDKHQSIEEAKSVAMCEMEKKLKEEREAREKAENRVVQIEKQCSMLDVDLKQSQQKLEHLTENKERMEDEVKNLTLQLEQESNKRLLLQSELKTQAFEADNLKGLEKQMKQEINTLLEAKRLLEFELAQLTKQYRGNEGQMRELQDQLEAEQYFSTLYKTQVKELKEEIEEKNRENLKKIQELQNEKETLATQLDLAETKAESEQLARGLLEEQYFELTQESKKAASRNRQEITDKDHAVSRLEETNSMLSKDVELLTKENEELTEKMRKAEEEYKLKKEEEISILKAAFEKNISTERTLKTQAVNKLAEIMNRKDFKIDRKKANTQDLRKKEKENRKLQLELNQEREKFNQMVVKHQKELNDMQAQLVEECTHRNELQMQLASKESDIEQLRAKLLDLSDSTSVASFPSADETDGNLPESRIEGWLSVPNRGNIKRYGWKKQYVVVSSKKILFYNDEQDKEQSNPSMILYANEGECRKDVEMEPVQQAEKTNFQNHKGHEFIPTLYHFPANCEACAKPLWHVFKPPPALECRRCHVKCHRDHLDKKEDLISPCKVSYDVTSARDMLLLACSQDEQKKWVTHLVKKIPKNPPSGFVRASPRTLSTRSTANQSFRKVVKNTSGKTR</sequence>
<dbReference type="GO" id="GO:0045616">
    <property type="term" value="P:regulation of keratinocyte differentiation"/>
    <property type="evidence" value="ECO:0007669"/>
    <property type="project" value="Ensembl"/>
</dbReference>
<dbReference type="GO" id="GO:0048598">
    <property type="term" value="P:embryonic morphogenesis"/>
    <property type="evidence" value="ECO:0007669"/>
    <property type="project" value="TreeGrafter"/>
</dbReference>
<dbReference type="GO" id="GO:0005524">
    <property type="term" value="F:ATP binding"/>
    <property type="evidence" value="ECO:0007669"/>
    <property type="project" value="UniProtKB-UniRule"/>
</dbReference>
<dbReference type="InterPro" id="IPR011993">
    <property type="entry name" value="PH-like_dom_sf"/>
</dbReference>
<evidence type="ECO:0000256" key="19">
    <source>
        <dbReference type="ARBA" id="ARBA00022833"/>
    </source>
</evidence>
<dbReference type="CDD" id="cd20874">
    <property type="entry name" value="C1_ROCK1"/>
    <property type="match status" value="1"/>
</dbReference>
<organism evidence="45 46">
    <name type="scientific">Propithecus coquereli</name>
    <name type="common">Coquerel's sifaka</name>
    <name type="synonym">Propithecus verreauxi coquereli</name>
    <dbReference type="NCBI Taxonomy" id="379532"/>
    <lineage>
        <taxon>Eukaryota</taxon>
        <taxon>Metazoa</taxon>
        <taxon>Chordata</taxon>
        <taxon>Craniata</taxon>
        <taxon>Vertebrata</taxon>
        <taxon>Euteleostomi</taxon>
        <taxon>Mammalia</taxon>
        <taxon>Eutheria</taxon>
        <taxon>Euarchontoglires</taxon>
        <taxon>Primates</taxon>
        <taxon>Strepsirrhini</taxon>
        <taxon>Lemuriformes</taxon>
        <taxon>Indriidae</taxon>
        <taxon>Propithecus</taxon>
    </lineage>
</organism>
<dbReference type="GO" id="GO:0032060">
    <property type="term" value="P:bleb assembly"/>
    <property type="evidence" value="ECO:0007669"/>
    <property type="project" value="Ensembl"/>
</dbReference>
<dbReference type="InterPro" id="IPR011072">
    <property type="entry name" value="HR1_rho-bd"/>
</dbReference>
<dbReference type="SMART" id="SM00133">
    <property type="entry name" value="S_TK_X"/>
    <property type="match status" value="1"/>
</dbReference>
<feature type="domain" description="AGC-kinase C-terminal" evidence="42">
    <location>
        <begin position="341"/>
        <end position="409"/>
    </location>
</feature>
<dbReference type="GO" id="GO:1905205">
    <property type="term" value="P:positive regulation of connective tissue replacement"/>
    <property type="evidence" value="ECO:0007669"/>
    <property type="project" value="Ensembl"/>
</dbReference>
<dbReference type="FunFam" id="3.30.200.20:FF:000072">
    <property type="entry name" value="Rho-associated protein kinase 2"/>
    <property type="match status" value="1"/>
</dbReference>
<evidence type="ECO:0000256" key="29">
    <source>
        <dbReference type="ARBA" id="ARBA00044069"/>
    </source>
</evidence>
<dbReference type="InterPro" id="IPR011009">
    <property type="entry name" value="Kinase-like_dom_sf"/>
</dbReference>
<evidence type="ECO:0000256" key="33">
    <source>
        <dbReference type="ARBA" id="ARBA00048659"/>
    </source>
</evidence>
<dbReference type="GO" id="GO:0007266">
    <property type="term" value="P:Rho protein signal transduction"/>
    <property type="evidence" value="ECO:0007669"/>
    <property type="project" value="UniProtKB-UniRule"/>
</dbReference>
<dbReference type="Gene3D" id="3.30.60.20">
    <property type="match status" value="1"/>
</dbReference>
<dbReference type="GO" id="GO:0098685">
    <property type="term" value="C:Schaffer collateral - CA1 synapse"/>
    <property type="evidence" value="ECO:0007669"/>
    <property type="project" value="Ensembl"/>
</dbReference>
<name>A0A2K6F1E7_PROCO</name>
<dbReference type="CDD" id="cd22250">
    <property type="entry name" value="ROCK_SBD"/>
    <property type="match status" value="1"/>
</dbReference>
<evidence type="ECO:0000256" key="28">
    <source>
        <dbReference type="ARBA" id="ARBA00043945"/>
    </source>
</evidence>
<dbReference type="GO" id="GO:0001837">
    <property type="term" value="P:epithelial to mesenchymal transition"/>
    <property type="evidence" value="ECO:0007669"/>
    <property type="project" value="Ensembl"/>
</dbReference>
<evidence type="ECO:0000256" key="17">
    <source>
        <dbReference type="ARBA" id="ARBA00022771"/>
    </source>
</evidence>
<dbReference type="GO" id="GO:0010494">
    <property type="term" value="C:cytoplasmic stress granule"/>
    <property type="evidence" value="ECO:0007669"/>
    <property type="project" value="Ensembl"/>
</dbReference>
<keyword evidence="18" id="KW-0418">Kinase</keyword>
<dbReference type="GO" id="GO:0000139">
    <property type="term" value="C:Golgi membrane"/>
    <property type="evidence" value="ECO:0007669"/>
    <property type="project" value="UniProtKB-SubCell"/>
</dbReference>
<dbReference type="InterPro" id="IPR000961">
    <property type="entry name" value="AGC-kinase_C"/>
</dbReference>
<evidence type="ECO:0000256" key="9">
    <source>
        <dbReference type="ARBA" id="ARBA00022475"/>
    </source>
</evidence>
<dbReference type="GO" id="GO:0030866">
    <property type="term" value="P:cortical actin cytoskeleton organization"/>
    <property type="evidence" value="ECO:0007669"/>
    <property type="project" value="TreeGrafter"/>
</dbReference>
<dbReference type="STRING" id="379532.ENSPCOP00000007812"/>
<dbReference type="GO" id="GO:1903347">
    <property type="term" value="P:negative regulation of bicellular tight junction assembly"/>
    <property type="evidence" value="ECO:0007669"/>
    <property type="project" value="Ensembl"/>
</dbReference>
<evidence type="ECO:0000313" key="45">
    <source>
        <dbReference type="Ensembl" id="ENSPCOP00000007812.1"/>
    </source>
</evidence>
<dbReference type="PROSITE" id="PS50011">
    <property type="entry name" value="PROTEIN_KINASE_DOM"/>
    <property type="match status" value="1"/>
</dbReference>
<feature type="compositionally biased region" description="Polar residues" evidence="38">
    <location>
        <begin position="1292"/>
        <end position="1316"/>
    </location>
</feature>
<dbReference type="GO" id="GO:0031267">
    <property type="term" value="F:small GTPase binding"/>
    <property type="evidence" value="ECO:0007669"/>
    <property type="project" value="InterPro"/>
</dbReference>
<dbReference type="FunFam" id="3.30.200.20:FF:001759">
    <property type="entry name" value="Rho-associated, coiled-coil-containing protein kinase 2b"/>
    <property type="match status" value="1"/>
</dbReference>
<accession>A0A2K6F1E7</accession>
<dbReference type="GO" id="GO:1900242">
    <property type="term" value="P:regulation of synaptic vesicle endocytosis"/>
    <property type="evidence" value="ECO:0007669"/>
    <property type="project" value="Ensembl"/>
</dbReference>
<evidence type="ECO:0000313" key="46">
    <source>
        <dbReference type="Proteomes" id="UP000233160"/>
    </source>
</evidence>
<dbReference type="FunFam" id="1.20.5.730:FF:000001">
    <property type="entry name" value="rho-associated protein kinase 2"/>
    <property type="match status" value="1"/>
</dbReference>
<dbReference type="CDD" id="cd05622">
    <property type="entry name" value="STKc_ROCK1"/>
    <property type="match status" value="1"/>
</dbReference>
<evidence type="ECO:0000256" key="7">
    <source>
        <dbReference type="ARBA" id="ARBA00009903"/>
    </source>
</evidence>
<keyword evidence="22" id="KW-0007">Acetylation</keyword>
<evidence type="ECO:0000256" key="5">
    <source>
        <dbReference type="ARBA" id="ARBA00004466"/>
    </source>
</evidence>
<evidence type="ECO:0000256" key="16">
    <source>
        <dbReference type="ARBA" id="ARBA00022741"/>
    </source>
</evidence>
<comment type="catalytic activity">
    <reaction evidence="34">
        <text>L-seryl-[protein] + ATP = O-phospho-L-seryl-[protein] + ADP + H(+)</text>
        <dbReference type="Rhea" id="RHEA:17989"/>
        <dbReference type="Rhea" id="RHEA-COMP:9863"/>
        <dbReference type="Rhea" id="RHEA-COMP:11604"/>
        <dbReference type="ChEBI" id="CHEBI:15378"/>
        <dbReference type="ChEBI" id="CHEBI:29999"/>
        <dbReference type="ChEBI" id="CHEBI:30616"/>
        <dbReference type="ChEBI" id="CHEBI:83421"/>
        <dbReference type="ChEBI" id="CHEBI:456216"/>
        <dbReference type="EC" id="2.7.11.1"/>
    </reaction>
    <physiologicalReaction direction="left-to-right" evidence="34">
        <dbReference type="Rhea" id="RHEA:17990"/>
    </physiologicalReaction>
</comment>
<evidence type="ECO:0000256" key="25">
    <source>
        <dbReference type="ARBA" id="ARBA00023136"/>
    </source>
</evidence>
<dbReference type="GO" id="GO:0032059">
    <property type="term" value="C:bleb"/>
    <property type="evidence" value="ECO:0007669"/>
    <property type="project" value="UniProtKB-SubCell"/>
</dbReference>
<comment type="subcellular location">
    <subcellularLocation>
        <location evidence="3">Cell membrane</location>
    </subcellularLocation>
    <subcellularLocation>
        <location evidence="28">Cell projection</location>
        <location evidence="28">Bleb</location>
    </subcellularLocation>
    <subcellularLocation>
        <location evidence="6">Cell projection</location>
        <location evidence="6">Lamellipodium</location>
    </subcellularLocation>
    <subcellularLocation>
        <location evidence="5">Cell projection</location>
        <location evidence="5">Ruffle</location>
    </subcellularLocation>
    <subcellularLocation>
        <location evidence="2">Cytoplasm</location>
        <location evidence="2">Cytoskeleton</location>
        <location evidence="2">Microtubule organizing center</location>
        <location evidence="2">Centrosome</location>
        <location evidence="2">Centriole</location>
    </subcellularLocation>
    <subcellularLocation>
        <location evidence="4">Golgi apparatus membrane</location>
        <topology evidence="4">Peripheral membrane protein</topology>
    </subcellularLocation>
</comment>
<evidence type="ECO:0000256" key="14">
    <source>
        <dbReference type="ARBA" id="ARBA00022703"/>
    </source>
</evidence>
<keyword evidence="13" id="KW-0808">Transferase</keyword>
<evidence type="ECO:0000256" key="6">
    <source>
        <dbReference type="ARBA" id="ARBA00004510"/>
    </source>
</evidence>
<evidence type="ECO:0000256" key="27">
    <source>
        <dbReference type="ARBA" id="ARBA00023273"/>
    </source>
</evidence>
<keyword evidence="20 36" id="KW-0067">ATP-binding</keyword>
<dbReference type="PROSITE" id="PS51859">
    <property type="entry name" value="RHO_BD"/>
    <property type="match status" value="1"/>
</dbReference>
<keyword evidence="24 35" id="KW-0175">Coiled coil</keyword>
<evidence type="ECO:0000256" key="26">
    <source>
        <dbReference type="ARBA" id="ARBA00023212"/>
    </source>
</evidence>
<evidence type="ECO:0000256" key="3">
    <source>
        <dbReference type="ARBA" id="ARBA00004236"/>
    </source>
</evidence>
<evidence type="ECO:0000256" key="38">
    <source>
        <dbReference type="SAM" id="MobiDB-lite"/>
    </source>
</evidence>
<evidence type="ECO:0000256" key="31">
    <source>
        <dbReference type="ARBA" id="ARBA00044327"/>
    </source>
</evidence>
<gene>
    <name evidence="45" type="primary">ROCK1</name>
</gene>
<evidence type="ECO:0000256" key="22">
    <source>
        <dbReference type="ARBA" id="ARBA00022990"/>
    </source>
</evidence>
<evidence type="ECO:0000256" key="2">
    <source>
        <dbReference type="ARBA" id="ARBA00004114"/>
    </source>
</evidence>
<dbReference type="InterPro" id="IPR002219">
    <property type="entry name" value="PKC_DAG/PE"/>
</dbReference>
<dbReference type="PANTHER" id="PTHR22988">
    <property type="entry name" value="MYOTONIC DYSTROPHY S/T KINASE-RELATED"/>
    <property type="match status" value="1"/>
</dbReference>
<keyword evidence="11" id="KW-0723">Serine/threonine-protein kinase</keyword>
<feature type="region of interest" description="Disordered" evidence="38">
    <location>
        <begin position="1281"/>
        <end position="1316"/>
    </location>
</feature>
<feature type="domain" description="PH" evidence="39">
    <location>
        <begin position="1111"/>
        <end position="1279"/>
    </location>
</feature>
<dbReference type="GO" id="GO:1903140">
    <property type="term" value="P:regulation of establishment of endothelial barrier"/>
    <property type="evidence" value="ECO:0007669"/>
    <property type="project" value="Ensembl"/>
</dbReference>
<dbReference type="InterPro" id="IPR046349">
    <property type="entry name" value="C1-like_sf"/>
</dbReference>
<dbReference type="GO" id="GO:0010508">
    <property type="term" value="P:positive regulation of autophagy"/>
    <property type="evidence" value="ECO:0007669"/>
    <property type="project" value="Ensembl"/>
</dbReference>
<keyword evidence="26" id="KW-0206">Cytoskeleton</keyword>
<dbReference type="InterPro" id="IPR037310">
    <property type="entry name" value="ROCK1_HR1"/>
</dbReference>
<dbReference type="Ensembl" id="ENSPCOT00000018359.1">
    <property type="protein sequence ID" value="ENSPCOP00000007812.1"/>
    <property type="gene ID" value="ENSPCOG00000015163.1"/>
</dbReference>
<dbReference type="GO" id="GO:1900223">
    <property type="term" value="P:positive regulation of amyloid-beta clearance"/>
    <property type="evidence" value="ECO:0007669"/>
    <property type="project" value="Ensembl"/>
</dbReference>
<dbReference type="Gene3D" id="1.10.510.10">
    <property type="entry name" value="Transferase(Phosphotransferase) domain 1"/>
    <property type="match status" value="1"/>
</dbReference>
<dbReference type="GO" id="GO:0010628">
    <property type="term" value="P:positive regulation of gene expression"/>
    <property type="evidence" value="ECO:0007669"/>
    <property type="project" value="Ensembl"/>
</dbReference>
<dbReference type="GO" id="GO:0090521">
    <property type="term" value="P:podocyte cell migration"/>
    <property type="evidence" value="ECO:0007669"/>
    <property type="project" value="Ensembl"/>
</dbReference>
<dbReference type="GO" id="GO:0008270">
    <property type="term" value="F:zinc ion binding"/>
    <property type="evidence" value="ECO:0007669"/>
    <property type="project" value="UniProtKB-KW"/>
</dbReference>
<keyword evidence="14" id="KW-0053">Apoptosis</keyword>
<dbReference type="GO" id="GO:0003383">
    <property type="term" value="P:apical constriction"/>
    <property type="evidence" value="ECO:0007669"/>
    <property type="project" value="Ensembl"/>
</dbReference>
<dbReference type="SUPFAM" id="SSF56112">
    <property type="entry name" value="Protein kinase-like (PK-like)"/>
    <property type="match status" value="1"/>
</dbReference>
<evidence type="ECO:0000256" key="35">
    <source>
        <dbReference type="PROSITE-ProRule" id="PRU01207"/>
    </source>
</evidence>
<keyword evidence="15" id="KW-0479">Metal-binding</keyword>
<evidence type="ECO:0000256" key="4">
    <source>
        <dbReference type="ARBA" id="ARBA00004395"/>
    </source>
</evidence>
<dbReference type="SMART" id="SM00233">
    <property type="entry name" value="PH"/>
    <property type="match status" value="1"/>
</dbReference>
<dbReference type="GO" id="GO:1902430">
    <property type="term" value="P:negative regulation of amyloid-beta formation"/>
    <property type="evidence" value="ECO:0007669"/>
    <property type="project" value="Ensembl"/>
</dbReference>
<reference evidence="45" key="1">
    <citation type="submission" date="2025-08" db="UniProtKB">
        <authorList>
            <consortium name="Ensembl"/>
        </authorList>
    </citation>
    <scope>IDENTIFICATION</scope>
</reference>
<dbReference type="Gene3D" id="2.30.29.30">
    <property type="entry name" value="Pleckstrin-homology domain (PH domain)/Phosphotyrosine-binding domain (PTB)"/>
    <property type="match status" value="1"/>
</dbReference>
<dbReference type="InterPro" id="IPR015008">
    <property type="entry name" value="ROCK_Rho-bd_dom"/>
</dbReference>
<evidence type="ECO:0000259" key="41">
    <source>
        <dbReference type="PROSITE" id="PS50081"/>
    </source>
</evidence>
<dbReference type="GO" id="GO:0090128">
    <property type="term" value="P:regulation of synapse maturation"/>
    <property type="evidence" value="ECO:0007669"/>
    <property type="project" value="Ensembl"/>
</dbReference>
<dbReference type="Pfam" id="PF08912">
    <property type="entry name" value="Rho_Binding"/>
    <property type="match status" value="1"/>
</dbReference>
<dbReference type="FunFam" id="1.20.5.340:FF:000023">
    <property type="entry name" value="Rho-associated protein kinase 1"/>
    <property type="match status" value="1"/>
</dbReference>
<dbReference type="GO" id="GO:0030027">
    <property type="term" value="C:lamellipodium"/>
    <property type="evidence" value="ECO:0007669"/>
    <property type="project" value="UniProtKB-SubCell"/>
</dbReference>
<comment type="similarity">
    <text evidence="7">Belongs to the protein kinase superfamily. AGC Ser/Thr protein kinase family.</text>
</comment>
<dbReference type="GO" id="GO:0051451">
    <property type="term" value="P:myoblast migration"/>
    <property type="evidence" value="ECO:0007669"/>
    <property type="project" value="Ensembl"/>
</dbReference>
<feature type="binding site" evidence="36">
    <location>
        <position position="105"/>
    </location>
    <ligand>
        <name>ATP</name>
        <dbReference type="ChEBI" id="CHEBI:30616"/>
    </ligand>
</feature>
<dbReference type="Gene3D" id="1.20.5.340">
    <property type="match status" value="1"/>
</dbReference>
<feature type="domain" description="REM-1" evidence="44">
    <location>
        <begin position="472"/>
        <end position="549"/>
    </location>
</feature>
<dbReference type="GO" id="GO:0005814">
    <property type="term" value="C:centriole"/>
    <property type="evidence" value="ECO:0007669"/>
    <property type="project" value="UniProtKB-SubCell"/>
</dbReference>
<protein>
    <recommendedName>
        <fullName evidence="29">Rho-associated protein kinase 1</fullName>
        <ecNumber evidence="8">2.7.11.1</ecNumber>
    </recommendedName>
    <alternativeName>
        <fullName evidence="31">Rho-associated, coiled-coil-containing protein kinase 1</fullName>
    </alternativeName>
    <alternativeName>
        <fullName evidence="30">Rho-associated, coiled-coil-containing protein kinase I</fullName>
    </alternativeName>
    <alternativeName>
        <fullName evidence="32">p160 ROCK-1</fullName>
    </alternativeName>
</protein>
<dbReference type="GO" id="GO:0071559">
    <property type="term" value="P:response to transforming growth factor beta"/>
    <property type="evidence" value="ECO:0007669"/>
    <property type="project" value="Ensembl"/>
</dbReference>
<evidence type="ECO:0000256" key="10">
    <source>
        <dbReference type="ARBA" id="ARBA00022490"/>
    </source>
</evidence>
<dbReference type="GO" id="GO:0110061">
    <property type="term" value="P:regulation of angiotensin-activated signaling pathway"/>
    <property type="evidence" value="ECO:0007669"/>
    <property type="project" value="Ensembl"/>
</dbReference>
<dbReference type="PROSITE" id="PS50003">
    <property type="entry name" value="PH_DOMAIN"/>
    <property type="match status" value="1"/>
</dbReference>
<dbReference type="SMART" id="SM00220">
    <property type="entry name" value="S_TKc"/>
    <property type="match status" value="1"/>
</dbReference>
<evidence type="ECO:0000256" key="13">
    <source>
        <dbReference type="ARBA" id="ARBA00022679"/>
    </source>
</evidence>
<dbReference type="GO" id="GO:0001726">
    <property type="term" value="C:ruffle"/>
    <property type="evidence" value="ECO:0007669"/>
    <property type="project" value="UniProtKB-SubCell"/>
</dbReference>
<dbReference type="GO" id="GO:0045664">
    <property type="term" value="P:regulation of neuron differentiation"/>
    <property type="evidence" value="ECO:0007669"/>
    <property type="project" value="Ensembl"/>
</dbReference>
<comment type="catalytic activity">
    <reaction evidence="33">
        <text>L-threonyl-[protein] + ATP = O-phospho-L-threonyl-[protein] + ADP + H(+)</text>
        <dbReference type="Rhea" id="RHEA:46608"/>
        <dbReference type="Rhea" id="RHEA-COMP:11060"/>
        <dbReference type="Rhea" id="RHEA-COMP:11605"/>
        <dbReference type="ChEBI" id="CHEBI:15378"/>
        <dbReference type="ChEBI" id="CHEBI:30013"/>
        <dbReference type="ChEBI" id="CHEBI:30616"/>
        <dbReference type="ChEBI" id="CHEBI:61977"/>
        <dbReference type="ChEBI" id="CHEBI:456216"/>
        <dbReference type="EC" id="2.7.11.1"/>
    </reaction>
    <physiologicalReaction direction="left-to-right" evidence="33">
        <dbReference type="Rhea" id="RHEA:46609"/>
    </physiologicalReaction>
</comment>
<reference evidence="45" key="2">
    <citation type="submission" date="2025-09" db="UniProtKB">
        <authorList>
            <consortium name="Ensembl"/>
        </authorList>
    </citation>
    <scope>IDENTIFICATION</scope>
</reference>
<dbReference type="PROSITE" id="PS51860">
    <property type="entry name" value="REM_1"/>
    <property type="match status" value="1"/>
</dbReference>
<feature type="coiled-coil region" evidence="37">
    <location>
        <begin position="1013"/>
        <end position="1093"/>
    </location>
</feature>
<dbReference type="GeneTree" id="ENSGT01030000234517"/>
<dbReference type="SMART" id="SM00109">
    <property type="entry name" value="C1"/>
    <property type="match status" value="1"/>
</dbReference>
<keyword evidence="25" id="KW-0472">Membrane</keyword>
<dbReference type="InterPro" id="IPR008271">
    <property type="entry name" value="Ser/Thr_kinase_AS"/>
</dbReference>
<evidence type="ECO:0000256" key="12">
    <source>
        <dbReference type="ARBA" id="ARBA00022553"/>
    </source>
</evidence>
<dbReference type="GO" id="GO:0006939">
    <property type="term" value="P:smooth muscle contraction"/>
    <property type="evidence" value="ECO:0007669"/>
    <property type="project" value="UniProtKB-ARBA"/>
</dbReference>
<dbReference type="GO" id="GO:0072518">
    <property type="term" value="F:Rho-dependent protein serine/threonine kinase activity"/>
    <property type="evidence" value="ECO:0007669"/>
    <property type="project" value="Ensembl"/>
</dbReference>
<proteinExistence type="inferred from homology"/>
<evidence type="ECO:0000256" key="8">
    <source>
        <dbReference type="ARBA" id="ARBA00012513"/>
    </source>
</evidence>
<dbReference type="GO" id="GO:0070507">
    <property type="term" value="P:regulation of microtubule cytoskeleton organization"/>
    <property type="evidence" value="ECO:0007669"/>
    <property type="project" value="Ensembl"/>
</dbReference>
<evidence type="ECO:0000256" key="34">
    <source>
        <dbReference type="ARBA" id="ARBA00048977"/>
    </source>
</evidence>
<dbReference type="FunFam" id="3.30.60.20:FF:000036">
    <property type="entry name" value="Rho-associated protein kinase 1"/>
    <property type="match status" value="1"/>
</dbReference>
<evidence type="ECO:0000259" key="40">
    <source>
        <dbReference type="PROSITE" id="PS50011"/>
    </source>
</evidence>
<dbReference type="GO" id="GO:0097746">
    <property type="term" value="P:blood vessel diameter maintenance"/>
    <property type="evidence" value="ECO:0007669"/>
    <property type="project" value="Ensembl"/>
</dbReference>
<dbReference type="FunFam" id="1.10.510.10:FF:000047">
    <property type="entry name" value="Rho-associated protein kinase 1"/>
    <property type="match status" value="1"/>
</dbReference>
<keyword evidence="17" id="KW-0863">Zinc-finger</keyword>
<evidence type="ECO:0000259" key="44">
    <source>
        <dbReference type="PROSITE" id="PS51860"/>
    </source>
</evidence>
<keyword evidence="9" id="KW-1003">Cell membrane</keyword>
<dbReference type="PROSITE" id="PS00108">
    <property type="entry name" value="PROTEIN_KINASE_ST"/>
    <property type="match status" value="1"/>
</dbReference>
<dbReference type="GO" id="GO:0000281">
    <property type="term" value="P:mitotic cytokinesis"/>
    <property type="evidence" value="ECO:0007669"/>
    <property type="project" value="TreeGrafter"/>
</dbReference>
<dbReference type="GO" id="GO:0005886">
    <property type="term" value="C:plasma membrane"/>
    <property type="evidence" value="ECO:0007669"/>
    <property type="project" value="UniProtKB-SubCell"/>
</dbReference>
<evidence type="ECO:0000256" key="21">
    <source>
        <dbReference type="ARBA" id="ARBA00022842"/>
    </source>
</evidence>
<evidence type="ECO:0000256" key="11">
    <source>
        <dbReference type="ARBA" id="ARBA00022527"/>
    </source>
</evidence>
<dbReference type="SUPFAM" id="SSF103652">
    <property type="entry name" value="G protein-binding domain"/>
    <property type="match status" value="1"/>
</dbReference>
<dbReference type="GO" id="GO:0022614">
    <property type="term" value="P:membrane to membrane docking"/>
    <property type="evidence" value="ECO:0007669"/>
    <property type="project" value="Ensembl"/>
</dbReference>
<dbReference type="InterPro" id="IPR050839">
    <property type="entry name" value="Rho-assoc_Ser/Thr_Kinase"/>
</dbReference>
<dbReference type="PROSITE" id="PS50081">
    <property type="entry name" value="ZF_DAG_PE_2"/>
    <property type="match status" value="1"/>
</dbReference>
<dbReference type="Proteomes" id="UP000233160">
    <property type="component" value="Unassembled WGS sequence"/>
</dbReference>
<dbReference type="InterPro" id="IPR000719">
    <property type="entry name" value="Prot_kinase_dom"/>
</dbReference>
<keyword evidence="27" id="KW-0966">Cell projection</keyword>
<evidence type="ECO:0000256" key="15">
    <source>
        <dbReference type="ARBA" id="ARBA00022723"/>
    </source>
</evidence>
<evidence type="ECO:0000256" key="1">
    <source>
        <dbReference type="ARBA" id="ARBA00001946"/>
    </source>
</evidence>
<dbReference type="GO" id="GO:0016525">
    <property type="term" value="P:negative regulation of angiogenesis"/>
    <property type="evidence" value="ECO:0007669"/>
    <property type="project" value="Ensembl"/>
</dbReference>
<dbReference type="GO" id="GO:2000672">
    <property type="term" value="P:negative regulation of motor neuron apoptotic process"/>
    <property type="evidence" value="ECO:0007669"/>
    <property type="project" value="Ensembl"/>
</dbReference>
<evidence type="ECO:0000256" key="23">
    <source>
        <dbReference type="ARBA" id="ARBA00023034"/>
    </source>
</evidence>
<evidence type="ECO:0000259" key="43">
    <source>
        <dbReference type="PROSITE" id="PS51859"/>
    </source>
</evidence>
<comment type="cofactor">
    <cofactor evidence="1">
        <name>Mg(2+)</name>
        <dbReference type="ChEBI" id="CHEBI:18420"/>
    </cofactor>
</comment>
<keyword evidence="46" id="KW-1185">Reference proteome</keyword>
<keyword evidence="16 36" id="KW-0547">Nucleotide-binding</keyword>
<dbReference type="GO" id="GO:0010613">
    <property type="term" value="P:positive regulation of cardiac muscle hypertrophy"/>
    <property type="evidence" value="ECO:0007669"/>
    <property type="project" value="Ensembl"/>
</dbReference>
<dbReference type="GO" id="GO:0072659">
    <property type="term" value="P:protein localization to plasma membrane"/>
    <property type="evidence" value="ECO:0007669"/>
    <property type="project" value="Ensembl"/>
</dbReference>
<keyword evidence="19" id="KW-0862">Zinc</keyword>
<evidence type="ECO:0000259" key="42">
    <source>
        <dbReference type="PROSITE" id="PS51285"/>
    </source>
</evidence>
<dbReference type="GO" id="GO:0043410">
    <property type="term" value="P:positive regulation of MAPK cascade"/>
    <property type="evidence" value="ECO:0007669"/>
    <property type="project" value="Ensembl"/>
</dbReference>
<keyword evidence="21" id="KW-0460">Magnesium</keyword>
<dbReference type="GO" id="GO:0030334">
    <property type="term" value="P:regulation of cell migration"/>
    <property type="evidence" value="ECO:0007669"/>
    <property type="project" value="Ensembl"/>
</dbReference>
<dbReference type="SUPFAM" id="SSF57889">
    <property type="entry name" value="Cysteine-rich domain"/>
    <property type="match status" value="1"/>
</dbReference>
<evidence type="ECO:0000256" key="30">
    <source>
        <dbReference type="ARBA" id="ARBA00044326"/>
    </source>
</evidence>
<dbReference type="GO" id="GO:0051492">
    <property type="term" value="P:regulation of stress fiber assembly"/>
    <property type="evidence" value="ECO:0007669"/>
    <property type="project" value="UniProtKB-ARBA"/>
</dbReference>
<keyword evidence="10" id="KW-0963">Cytoplasm</keyword>
<dbReference type="Gene3D" id="1.20.5.730">
    <property type="entry name" value="Single helix bin"/>
    <property type="match status" value="1"/>
</dbReference>
<dbReference type="SUPFAM" id="SSF50729">
    <property type="entry name" value="PH domain-like"/>
    <property type="match status" value="1"/>
</dbReference>
<dbReference type="PANTHER" id="PTHR22988:SF33">
    <property type="entry name" value="RHO-ASSOCIATED PROTEIN KINASE 1"/>
    <property type="match status" value="1"/>
</dbReference>
<dbReference type="GO" id="GO:2000114">
    <property type="term" value="P:regulation of establishment of cell polarity"/>
    <property type="evidence" value="ECO:0007669"/>
    <property type="project" value="UniProtKB-ARBA"/>
</dbReference>
<dbReference type="GO" id="GO:0061157">
    <property type="term" value="P:mRNA destabilization"/>
    <property type="evidence" value="ECO:0007669"/>
    <property type="project" value="Ensembl"/>
</dbReference>
<keyword evidence="12" id="KW-0597">Phosphoprotein</keyword>
<feature type="domain" description="Phorbol-ester/DAG-type" evidence="41">
    <location>
        <begin position="1190"/>
        <end position="1245"/>
    </location>
</feature>
<dbReference type="EC" id="2.7.11.1" evidence="8"/>
<evidence type="ECO:0000256" key="32">
    <source>
        <dbReference type="ARBA" id="ARBA00044332"/>
    </source>
</evidence>